<accession>A0ACC9D2E5</accession>
<evidence type="ECO:0000313" key="2">
    <source>
        <dbReference type="Proteomes" id="UP000220959"/>
    </source>
</evidence>
<dbReference type="EMBL" id="NMTR01000004">
    <property type="protein sequence ID" value="PDX62175.1"/>
    <property type="molecule type" value="Genomic_DNA"/>
</dbReference>
<keyword evidence="2" id="KW-1185">Reference proteome</keyword>
<gene>
    <name evidence="1" type="ORF">CGS49_01915</name>
</gene>
<comment type="caution">
    <text evidence="1">The sequence shown here is derived from an EMBL/GenBank/DDBJ whole genome shotgun (WGS) entry which is preliminary data.</text>
</comment>
<protein>
    <submittedName>
        <fullName evidence="1">Uncharacterized protein</fullName>
    </submittedName>
</protein>
<proteinExistence type="predicted"/>
<sequence length="94" mass="11446">MTPFYFYYKEMKIKIQRRFFTKNKRWILVKNHNTSVTKQQQSAAFLHPPTAPRTQRQTMTYKDIKHNEEVNELLKKGNRSFEQDKIQKRSLHSS</sequence>
<evidence type="ECO:0000313" key="1">
    <source>
        <dbReference type="EMBL" id="PDX62175.1"/>
    </source>
</evidence>
<reference evidence="1 2" key="1">
    <citation type="journal article" date="2017" name="Front. Microbiol.">
        <title>New Insights into the Diversity of the Genus Faecalibacterium.</title>
        <authorList>
            <person name="Benevides L."/>
            <person name="Burman S."/>
            <person name="Martin R."/>
            <person name="Robert V."/>
            <person name="Thomas M."/>
            <person name="Miquel S."/>
            <person name="Chain F."/>
            <person name="Sokol H."/>
            <person name="Bermudez-Humaran L.G."/>
            <person name="Morrison M."/>
            <person name="Langella P."/>
            <person name="Azevedo V.A."/>
            <person name="Chatel J.M."/>
            <person name="Soares S."/>
        </authorList>
    </citation>
    <scope>NUCLEOTIDE SEQUENCE [LARGE SCALE GENOMIC DNA]</scope>
    <source>
        <strain evidence="2">CNCM I-4541</strain>
    </source>
</reference>
<name>A0ACC9D2E5_9FIRM</name>
<organism evidence="1 2">
    <name type="scientific">Faecalibacterium langellae</name>
    <dbReference type="NCBI Taxonomy" id="3435293"/>
    <lineage>
        <taxon>Bacteria</taxon>
        <taxon>Bacillati</taxon>
        <taxon>Bacillota</taxon>
        <taxon>Clostridia</taxon>
        <taxon>Eubacteriales</taxon>
        <taxon>Oscillospiraceae</taxon>
        <taxon>Faecalibacterium</taxon>
    </lineage>
</organism>
<dbReference type="Proteomes" id="UP000220959">
    <property type="component" value="Unassembled WGS sequence"/>
</dbReference>